<dbReference type="EMBL" id="UZAD01000026">
    <property type="protein sequence ID" value="VDN81738.1"/>
    <property type="molecule type" value="Genomic_DNA"/>
</dbReference>
<dbReference type="Proteomes" id="UP000278627">
    <property type="component" value="Unassembled WGS sequence"/>
</dbReference>
<evidence type="ECO:0000313" key="2">
    <source>
        <dbReference type="Proteomes" id="UP000278627"/>
    </source>
</evidence>
<keyword evidence="2" id="KW-1185">Reference proteome</keyword>
<gene>
    <name evidence="1" type="ORF">BPAG_LOCUS552</name>
</gene>
<protein>
    <submittedName>
        <fullName evidence="1 3">Uncharacterized protein</fullName>
    </submittedName>
</protein>
<reference evidence="1 2" key="2">
    <citation type="submission" date="2018-11" db="EMBL/GenBank/DDBJ databases">
        <authorList>
            <consortium name="Pathogen Informatics"/>
        </authorList>
    </citation>
    <scope>NUCLEOTIDE SEQUENCE [LARGE SCALE GENOMIC DNA]</scope>
</reference>
<dbReference type="AlphaFoldDB" id="A0A0N4SXX1"/>
<evidence type="ECO:0000313" key="1">
    <source>
        <dbReference type="EMBL" id="VDN81738.1"/>
    </source>
</evidence>
<organism evidence="3">
    <name type="scientific">Brugia pahangi</name>
    <name type="common">Filarial nematode worm</name>
    <dbReference type="NCBI Taxonomy" id="6280"/>
    <lineage>
        <taxon>Eukaryota</taxon>
        <taxon>Metazoa</taxon>
        <taxon>Ecdysozoa</taxon>
        <taxon>Nematoda</taxon>
        <taxon>Chromadorea</taxon>
        <taxon>Rhabditida</taxon>
        <taxon>Spirurina</taxon>
        <taxon>Spiruromorpha</taxon>
        <taxon>Filarioidea</taxon>
        <taxon>Onchocercidae</taxon>
        <taxon>Brugia</taxon>
    </lineage>
</organism>
<evidence type="ECO:0000313" key="3">
    <source>
        <dbReference type="WBParaSite" id="BPAG_0000055101-mRNA-1"/>
    </source>
</evidence>
<sequence length="66" mass="7594">MDLYAKQLFQKSNEQFGHGYQSLSIGQDSYIMHRLEISDDGIHQSSFGYHGRNKLLIQSVVTFISK</sequence>
<dbReference type="WBParaSite" id="BPAG_0000055101-mRNA-1">
    <property type="protein sequence ID" value="BPAG_0000055101-mRNA-1"/>
    <property type="gene ID" value="BPAG_0000055101"/>
</dbReference>
<proteinExistence type="predicted"/>
<accession>A0A0N4SXX1</accession>
<name>A0A0N4SXX1_BRUPA</name>
<reference evidence="3" key="1">
    <citation type="submission" date="2017-02" db="UniProtKB">
        <authorList>
            <consortium name="WormBaseParasite"/>
        </authorList>
    </citation>
    <scope>IDENTIFICATION</scope>
</reference>